<accession>A0A1I8JV91</accession>
<dbReference type="Pfam" id="PF14953">
    <property type="entry name" value="DUF4504"/>
    <property type="match status" value="1"/>
</dbReference>
<organism evidence="2 3">
    <name type="scientific">Anopheles merus</name>
    <name type="common">Mosquito</name>
    <dbReference type="NCBI Taxonomy" id="30066"/>
    <lineage>
        <taxon>Eukaryota</taxon>
        <taxon>Metazoa</taxon>
        <taxon>Ecdysozoa</taxon>
        <taxon>Arthropoda</taxon>
        <taxon>Hexapoda</taxon>
        <taxon>Insecta</taxon>
        <taxon>Pterygota</taxon>
        <taxon>Neoptera</taxon>
        <taxon>Endopterygota</taxon>
        <taxon>Diptera</taxon>
        <taxon>Nematocera</taxon>
        <taxon>Culicoidea</taxon>
        <taxon>Culicidae</taxon>
        <taxon>Anophelinae</taxon>
        <taxon>Anopheles</taxon>
    </lineage>
</organism>
<dbReference type="EnsemblMetazoa" id="AMEM019037-RA">
    <property type="protein sequence ID" value="AMEM019037-PA"/>
    <property type="gene ID" value="AMEM019037"/>
</dbReference>
<protein>
    <submittedName>
        <fullName evidence="2">Uncharacterized protein</fullName>
    </submittedName>
</protein>
<proteinExistence type="inferred from homology"/>
<dbReference type="Proteomes" id="UP000075903">
    <property type="component" value="Unassembled WGS sequence"/>
</dbReference>
<dbReference type="AlphaFoldDB" id="A0A1I8JV91"/>
<name>A0A1I8JV91_ANOME</name>
<dbReference type="InterPro" id="IPR027850">
    <property type="entry name" value="DUF4504"/>
</dbReference>
<reference evidence="2" key="1">
    <citation type="submission" date="2020-05" db="UniProtKB">
        <authorList>
            <consortium name="EnsemblMetazoa"/>
        </authorList>
    </citation>
    <scope>IDENTIFICATION</scope>
    <source>
        <strain evidence="2">MAF</strain>
    </source>
</reference>
<evidence type="ECO:0000313" key="3">
    <source>
        <dbReference type="Proteomes" id="UP000075903"/>
    </source>
</evidence>
<dbReference type="VEuPathDB" id="VectorBase:AMEM019037"/>
<dbReference type="PANTHER" id="PTHR31366">
    <property type="entry name" value="UPF0739 PROTEIN C1ORF74"/>
    <property type="match status" value="1"/>
</dbReference>
<keyword evidence="3" id="KW-1185">Reference proteome</keyword>
<evidence type="ECO:0000256" key="1">
    <source>
        <dbReference type="ARBA" id="ARBA00007065"/>
    </source>
</evidence>
<comment type="similarity">
    <text evidence="1">Belongs to the UPF0739 family.</text>
</comment>
<sequence length="256" mass="28603">MKDIHHYLTRHLRAKVRARSTIKEIAQQLYAIDRGLKLGFLWDVGCLSMDEVSRLLDSLKAAKLLQNTLVVVQIGHESADDFGVCHMDRFVGQQLWRPTVVDVSAGQAAPQLADERVVAVCNGFTSLLETRLEIIRSQHDPSSGRRTNTPTAVWPIDPSACRTSAYGLFIGYPVVYWYDTERTQDNCLAHVPLTVFQASSNEQTNTLFNPFVSFSVPNVLLNEPAVNDAITVWTESMARAGLKCVTFCKVFSNVIM</sequence>
<dbReference type="PANTHER" id="PTHR31366:SF2">
    <property type="entry name" value="UPF0739 PROTEIN C1ORF74"/>
    <property type="match status" value="1"/>
</dbReference>
<evidence type="ECO:0000313" key="2">
    <source>
        <dbReference type="EnsemblMetazoa" id="AMEM019037-PA"/>
    </source>
</evidence>